<dbReference type="Proteomes" id="UP000294239">
    <property type="component" value="Unassembled WGS sequence"/>
</dbReference>
<evidence type="ECO:0000256" key="2">
    <source>
        <dbReference type="ARBA" id="ARBA00007639"/>
    </source>
</evidence>
<evidence type="ECO:0000256" key="1">
    <source>
        <dbReference type="ARBA" id="ARBA00004196"/>
    </source>
</evidence>
<dbReference type="RefSeq" id="WP_111850964.1">
    <property type="nucleotide sequence ID" value="NZ_SISF01000020.1"/>
</dbReference>
<dbReference type="EMBL" id="SISF01000020">
    <property type="protein sequence ID" value="TBN18467.1"/>
    <property type="molecule type" value="Genomic_DNA"/>
</dbReference>
<accession>A0ABY1YG43</accession>
<evidence type="ECO:0000259" key="5">
    <source>
        <dbReference type="Pfam" id="PF13407"/>
    </source>
</evidence>
<feature type="domain" description="Periplasmic binding protein" evidence="5">
    <location>
        <begin position="27"/>
        <end position="283"/>
    </location>
</feature>
<gene>
    <name evidence="6" type="ORF">EYC79_02055</name>
</gene>
<evidence type="ECO:0000256" key="4">
    <source>
        <dbReference type="SAM" id="SignalP"/>
    </source>
</evidence>
<dbReference type="InterPro" id="IPR028082">
    <property type="entry name" value="Peripla_BP_I"/>
</dbReference>
<organism evidence="6 7">
    <name type="scientific">Agrobacterium cavarae</name>
    <dbReference type="NCBI Taxonomy" id="2528239"/>
    <lineage>
        <taxon>Bacteria</taxon>
        <taxon>Pseudomonadati</taxon>
        <taxon>Pseudomonadota</taxon>
        <taxon>Alphaproteobacteria</taxon>
        <taxon>Hyphomicrobiales</taxon>
        <taxon>Rhizobiaceae</taxon>
        <taxon>Rhizobium/Agrobacterium group</taxon>
        <taxon>Agrobacterium</taxon>
    </lineage>
</organism>
<keyword evidence="3 4" id="KW-0732">Signal</keyword>
<protein>
    <submittedName>
        <fullName evidence="6">ABC transporter</fullName>
    </submittedName>
</protein>
<evidence type="ECO:0000313" key="7">
    <source>
        <dbReference type="Proteomes" id="UP000294239"/>
    </source>
</evidence>
<keyword evidence="7" id="KW-1185">Reference proteome</keyword>
<feature type="chain" id="PRO_5046092528" evidence="4">
    <location>
        <begin position="22"/>
        <end position="312"/>
    </location>
</feature>
<name>A0ABY1YG43_9HYPH</name>
<proteinExistence type="inferred from homology"/>
<dbReference type="InterPro" id="IPR025997">
    <property type="entry name" value="SBP_2_dom"/>
</dbReference>
<comment type="similarity">
    <text evidence="2">Belongs to the bacterial solute-binding protein 2 family.</text>
</comment>
<dbReference type="PANTHER" id="PTHR46847">
    <property type="entry name" value="D-ALLOSE-BINDING PERIPLASMIC PROTEIN-RELATED"/>
    <property type="match status" value="1"/>
</dbReference>
<comment type="caution">
    <text evidence="6">The sequence shown here is derived from an EMBL/GenBank/DDBJ whole genome shotgun (WGS) entry which is preliminary data.</text>
</comment>
<dbReference type="GeneID" id="301039954"/>
<reference evidence="6 7" key="1">
    <citation type="submission" date="2019-02" db="EMBL/GenBank/DDBJ databases">
        <title>Current taxonomic status of genus Agrobacterium and description of Agrobacterium cavarae sp. nov. isolated from maize roots.</title>
        <authorList>
            <person name="Flores-Felix J.D."/>
            <person name="Menendez E."/>
            <person name="Ramirez-Bahena M.H."/>
            <person name="Garcia-Fraile P."/>
            <person name="Velazquez E."/>
        </authorList>
    </citation>
    <scope>NUCLEOTIDE SEQUENCE [LARGE SCALE GENOMIC DNA]</scope>
    <source>
        <strain evidence="6 7">RZME10</strain>
    </source>
</reference>
<evidence type="ECO:0000313" key="6">
    <source>
        <dbReference type="EMBL" id="TBN18467.1"/>
    </source>
</evidence>
<dbReference type="SUPFAM" id="SSF53822">
    <property type="entry name" value="Periplasmic binding protein-like I"/>
    <property type="match status" value="1"/>
</dbReference>
<dbReference type="Pfam" id="PF13407">
    <property type="entry name" value="Peripla_BP_4"/>
    <property type="match status" value="1"/>
</dbReference>
<comment type="subcellular location">
    <subcellularLocation>
        <location evidence="1">Cell envelope</location>
    </subcellularLocation>
</comment>
<dbReference type="CDD" id="cd06321">
    <property type="entry name" value="PBP1_ABC_sugar_binding-like"/>
    <property type="match status" value="1"/>
</dbReference>
<feature type="signal peptide" evidence="4">
    <location>
        <begin position="1"/>
        <end position="21"/>
    </location>
</feature>
<dbReference type="PANTHER" id="PTHR46847:SF2">
    <property type="entry name" value="ABC TRANSPORTER SUGAR-BINDING PROTEIN"/>
    <property type="match status" value="1"/>
</dbReference>
<sequence length="312" mass="32737">MKRILLTAVSLLAIGTSFASAAELKSIGISLASLGNPFFVALANGAEAEAKKINPNVKVTTVGFEQDLNKQVDQIDSFIAAGVQMILLNPGDPNALAPAIKKAKDAGIVVVSVDTAAKGADLTVTTDNVKAGEVACKFIVEKLNGKGDVIIQNGPQNSAIIDRVKGCKEVFSATPGIKVLSDDQDGKSSRDGGLAVMQSQLTRFPKIDAVFAVADPQAIGSALAIKQLNRKDIIIASVDGAPDLEAELKDSSNPAIQATASQDPYIMASTAVELGYKALNGEKPEKPVILLEPKLVTRDNVSQYKGWEAKRD</sequence>
<dbReference type="Gene3D" id="3.40.50.2300">
    <property type="match status" value="2"/>
</dbReference>
<evidence type="ECO:0000256" key="3">
    <source>
        <dbReference type="ARBA" id="ARBA00022729"/>
    </source>
</evidence>